<evidence type="ECO:0000256" key="8">
    <source>
        <dbReference type="ARBA" id="ARBA00023315"/>
    </source>
</evidence>
<keyword evidence="2 11" id="KW-0808">Transferase</keyword>
<dbReference type="GO" id="GO:0006612">
    <property type="term" value="P:protein targeting to membrane"/>
    <property type="evidence" value="ECO:0007669"/>
    <property type="project" value="TreeGrafter"/>
</dbReference>
<dbReference type="InterPro" id="IPR039859">
    <property type="entry name" value="PFA4/ZDH16/20/ERF2-like"/>
</dbReference>
<dbReference type="GO" id="GO:0005794">
    <property type="term" value="C:Golgi apparatus"/>
    <property type="evidence" value="ECO:0007669"/>
    <property type="project" value="TreeGrafter"/>
</dbReference>
<accession>A0A4S2MMC9</accession>
<comment type="domain">
    <text evidence="11">The DHHC domain is required for palmitoyltransferase activity.</text>
</comment>
<feature type="compositionally biased region" description="Polar residues" evidence="12">
    <location>
        <begin position="94"/>
        <end position="135"/>
    </location>
</feature>
<keyword evidence="6" id="KW-0564">Palmitate</keyword>
<dbReference type="GO" id="GO:0019706">
    <property type="term" value="F:protein-cysteine S-palmitoyltransferase activity"/>
    <property type="evidence" value="ECO:0007669"/>
    <property type="project" value="UniProtKB-EC"/>
</dbReference>
<evidence type="ECO:0000256" key="4">
    <source>
        <dbReference type="ARBA" id="ARBA00022989"/>
    </source>
</evidence>
<reference evidence="14 15" key="1">
    <citation type="submission" date="2019-04" db="EMBL/GenBank/DDBJ databases">
        <title>Comparative genomics and transcriptomics to analyze fruiting body development in filamentous ascomycetes.</title>
        <authorList>
            <consortium name="DOE Joint Genome Institute"/>
            <person name="Lutkenhaus R."/>
            <person name="Traeger S."/>
            <person name="Breuer J."/>
            <person name="Kuo A."/>
            <person name="Lipzen A."/>
            <person name="Pangilinan J."/>
            <person name="Dilworth D."/>
            <person name="Sandor L."/>
            <person name="Poggeler S."/>
            <person name="Barry K."/>
            <person name="Grigoriev I.V."/>
            <person name="Nowrousian M."/>
        </authorList>
    </citation>
    <scope>NUCLEOTIDE SEQUENCE [LARGE SCALE GENOMIC DNA]</scope>
    <source>
        <strain evidence="14 15">CBS 389.68</strain>
    </source>
</reference>
<proteinExistence type="inferred from homology"/>
<keyword evidence="4 11" id="KW-1133">Transmembrane helix</keyword>
<dbReference type="GO" id="GO:0016020">
    <property type="term" value="C:membrane"/>
    <property type="evidence" value="ECO:0007669"/>
    <property type="project" value="UniProtKB-SubCell"/>
</dbReference>
<feature type="transmembrane region" description="Helical" evidence="11">
    <location>
        <begin position="48"/>
        <end position="70"/>
    </location>
</feature>
<dbReference type="FunCoup" id="A0A4S2MMC9">
    <property type="interactions" value="864"/>
</dbReference>
<dbReference type="Proteomes" id="UP000298138">
    <property type="component" value="Unassembled WGS sequence"/>
</dbReference>
<evidence type="ECO:0000256" key="5">
    <source>
        <dbReference type="ARBA" id="ARBA00023136"/>
    </source>
</evidence>
<feature type="transmembrane region" description="Helical" evidence="11">
    <location>
        <begin position="248"/>
        <end position="267"/>
    </location>
</feature>
<dbReference type="Pfam" id="PF01529">
    <property type="entry name" value="DHHC"/>
    <property type="match status" value="1"/>
</dbReference>
<keyword evidence="8 11" id="KW-0012">Acyltransferase</keyword>
<gene>
    <name evidence="14" type="ORF">EX30DRAFT_310161</name>
</gene>
<dbReference type="STRING" id="341454.A0A4S2MMC9"/>
<evidence type="ECO:0000256" key="2">
    <source>
        <dbReference type="ARBA" id="ARBA00022679"/>
    </source>
</evidence>
<evidence type="ECO:0000256" key="10">
    <source>
        <dbReference type="ARBA" id="ARBA00048048"/>
    </source>
</evidence>
<evidence type="ECO:0000313" key="14">
    <source>
        <dbReference type="EMBL" id="TGZ78256.1"/>
    </source>
</evidence>
<dbReference type="PANTHER" id="PTHR22883">
    <property type="entry name" value="ZINC FINGER DHHC DOMAIN CONTAINING PROTEIN"/>
    <property type="match status" value="1"/>
</dbReference>
<dbReference type="AlphaFoldDB" id="A0A4S2MMC9"/>
<feature type="transmembrane region" description="Helical" evidence="11">
    <location>
        <begin position="287"/>
        <end position="307"/>
    </location>
</feature>
<feature type="region of interest" description="Disordered" evidence="12">
    <location>
        <begin position="87"/>
        <end position="135"/>
    </location>
</feature>
<feature type="region of interest" description="Disordered" evidence="12">
    <location>
        <begin position="153"/>
        <end position="178"/>
    </location>
</feature>
<name>A0A4S2MMC9_9PEZI</name>
<evidence type="ECO:0000256" key="1">
    <source>
        <dbReference type="ARBA" id="ARBA00004141"/>
    </source>
</evidence>
<feature type="transmembrane region" description="Helical" evidence="11">
    <location>
        <begin position="12"/>
        <end position="33"/>
    </location>
</feature>
<comment type="catalytic activity">
    <reaction evidence="10 11">
        <text>L-cysteinyl-[protein] + hexadecanoyl-CoA = S-hexadecanoyl-L-cysteinyl-[protein] + CoA</text>
        <dbReference type="Rhea" id="RHEA:36683"/>
        <dbReference type="Rhea" id="RHEA-COMP:10131"/>
        <dbReference type="Rhea" id="RHEA-COMP:11032"/>
        <dbReference type="ChEBI" id="CHEBI:29950"/>
        <dbReference type="ChEBI" id="CHEBI:57287"/>
        <dbReference type="ChEBI" id="CHEBI:57379"/>
        <dbReference type="ChEBI" id="CHEBI:74151"/>
        <dbReference type="EC" id="2.3.1.225"/>
    </reaction>
</comment>
<dbReference type="GO" id="GO:0005783">
    <property type="term" value="C:endoplasmic reticulum"/>
    <property type="evidence" value="ECO:0007669"/>
    <property type="project" value="TreeGrafter"/>
</dbReference>
<dbReference type="PANTHER" id="PTHR22883:SF23">
    <property type="entry name" value="PALMITOYLTRANSFERASE ZDHHC6"/>
    <property type="match status" value="1"/>
</dbReference>
<dbReference type="OrthoDB" id="331948at2759"/>
<dbReference type="InParanoid" id="A0A4S2MMC9"/>
<dbReference type="EC" id="2.3.1.225" evidence="11"/>
<dbReference type="PROSITE" id="PS50216">
    <property type="entry name" value="DHHC"/>
    <property type="match status" value="1"/>
</dbReference>
<keyword evidence="7" id="KW-0449">Lipoprotein</keyword>
<evidence type="ECO:0000256" key="11">
    <source>
        <dbReference type="RuleBase" id="RU079119"/>
    </source>
</evidence>
<evidence type="ECO:0000259" key="13">
    <source>
        <dbReference type="Pfam" id="PF01529"/>
    </source>
</evidence>
<evidence type="ECO:0000256" key="3">
    <source>
        <dbReference type="ARBA" id="ARBA00022692"/>
    </source>
</evidence>
<sequence>MGARSARLANLWTARLMPFVLLGAFGFASWVLIHRVCTMYLIRKTKETSLAIALITIYAIILLLLVSSYIRVAVTVTFNPGYIPRGPAGFGDDANNTDTLNESEKPATSSSTSRTFSQDLQHPQPGETTAVNLPRLPSTTSLTDVLRSGPRAEHAPYLHHSNPPRTPNVPRPSGPDPFPSNLSLFTSKSIFVCESDGYPRWCSQCNIWKPDRAHHCSEMNRCIWRMDHFCPWVGGVVGETSLRYFYQVVVYALIYCLYLLIVCGIVLSRRGTEYDSETGATSSPDSTWISVLVLSAFFALFSFGMTYSTTQLIYRNLSTIDAISAGSKVYQLAIRDPNPPARNIVQESMQTQLPETHRRVWFGDRCYVICKTMPGENPWRQPTIIENFRDAMGGGNWWNWVGLWGVAPPGTLGGLEGFYVWNQQVVRRLKRDAGILGKEEMRGAEFEVRRHG</sequence>
<evidence type="ECO:0000256" key="6">
    <source>
        <dbReference type="ARBA" id="ARBA00023139"/>
    </source>
</evidence>
<organism evidence="14 15">
    <name type="scientific">Ascodesmis nigricans</name>
    <dbReference type="NCBI Taxonomy" id="341454"/>
    <lineage>
        <taxon>Eukaryota</taxon>
        <taxon>Fungi</taxon>
        <taxon>Dikarya</taxon>
        <taxon>Ascomycota</taxon>
        <taxon>Pezizomycotina</taxon>
        <taxon>Pezizomycetes</taxon>
        <taxon>Pezizales</taxon>
        <taxon>Ascodesmidaceae</taxon>
        <taxon>Ascodesmis</taxon>
    </lineage>
</organism>
<comment type="subcellular location">
    <subcellularLocation>
        <location evidence="1">Membrane</location>
        <topology evidence="1">Multi-pass membrane protein</topology>
    </subcellularLocation>
</comment>
<evidence type="ECO:0000256" key="9">
    <source>
        <dbReference type="ARBA" id="ARBA00038298"/>
    </source>
</evidence>
<keyword evidence="3 11" id="KW-0812">Transmembrane</keyword>
<keyword evidence="15" id="KW-1185">Reference proteome</keyword>
<evidence type="ECO:0000313" key="15">
    <source>
        <dbReference type="Proteomes" id="UP000298138"/>
    </source>
</evidence>
<feature type="domain" description="Palmitoyltransferase DHHC" evidence="13">
    <location>
        <begin position="199"/>
        <end position="323"/>
    </location>
</feature>
<protein>
    <recommendedName>
        <fullName evidence="11">Palmitoyltransferase</fullName>
        <ecNumber evidence="11">2.3.1.225</ecNumber>
    </recommendedName>
</protein>
<evidence type="ECO:0000256" key="12">
    <source>
        <dbReference type="SAM" id="MobiDB-lite"/>
    </source>
</evidence>
<dbReference type="InterPro" id="IPR001594">
    <property type="entry name" value="Palmitoyltrfase_DHHC"/>
</dbReference>
<evidence type="ECO:0000256" key="7">
    <source>
        <dbReference type="ARBA" id="ARBA00023288"/>
    </source>
</evidence>
<comment type="similarity">
    <text evidence="9">Belongs to the DHHC palmitoyltransferase family. PFA5 subfamily.</text>
</comment>
<feature type="compositionally biased region" description="Pro residues" evidence="12">
    <location>
        <begin position="164"/>
        <end position="178"/>
    </location>
</feature>
<keyword evidence="5 11" id="KW-0472">Membrane</keyword>
<dbReference type="EMBL" id="ML220143">
    <property type="protein sequence ID" value="TGZ78256.1"/>
    <property type="molecule type" value="Genomic_DNA"/>
</dbReference>